<dbReference type="PANTHER" id="PTHR11895">
    <property type="entry name" value="TRANSAMIDASE"/>
    <property type="match status" value="1"/>
</dbReference>
<name>A0ABP7FT66_9ACTN</name>
<dbReference type="Proteomes" id="UP001500908">
    <property type="component" value="Unassembled WGS sequence"/>
</dbReference>
<accession>A0ABP7FT66</accession>
<protein>
    <submittedName>
        <fullName evidence="3">Amidase</fullName>
    </submittedName>
</protein>
<feature type="compositionally biased region" description="Basic residues" evidence="1">
    <location>
        <begin position="85"/>
        <end position="94"/>
    </location>
</feature>
<dbReference type="SUPFAM" id="SSF75304">
    <property type="entry name" value="Amidase signature (AS) enzymes"/>
    <property type="match status" value="1"/>
</dbReference>
<reference evidence="4" key="1">
    <citation type="journal article" date="2019" name="Int. J. Syst. Evol. Microbiol.">
        <title>The Global Catalogue of Microorganisms (GCM) 10K type strain sequencing project: providing services to taxonomists for standard genome sequencing and annotation.</title>
        <authorList>
            <consortium name="The Broad Institute Genomics Platform"/>
            <consortium name="The Broad Institute Genome Sequencing Center for Infectious Disease"/>
            <person name="Wu L."/>
            <person name="Ma J."/>
        </authorList>
    </citation>
    <scope>NUCLEOTIDE SEQUENCE [LARGE SCALE GENOMIC DNA]</scope>
    <source>
        <strain evidence="4">JCM 17137</strain>
    </source>
</reference>
<keyword evidence="4" id="KW-1185">Reference proteome</keyword>
<gene>
    <name evidence="3" type="ORF">GCM10022402_28800</name>
</gene>
<evidence type="ECO:0000313" key="4">
    <source>
        <dbReference type="Proteomes" id="UP001500908"/>
    </source>
</evidence>
<evidence type="ECO:0000313" key="3">
    <source>
        <dbReference type="EMBL" id="GAA3747697.1"/>
    </source>
</evidence>
<organism evidence="3 4">
    <name type="scientific">Salinactinospora qingdaonensis</name>
    <dbReference type="NCBI Taxonomy" id="702744"/>
    <lineage>
        <taxon>Bacteria</taxon>
        <taxon>Bacillati</taxon>
        <taxon>Actinomycetota</taxon>
        <taxon>Actinomycetes</taxon>
        <taxon>Streptosporangiales</taxon>
        <taxon>Nocardiopsidaceae</taxon>
        <taxon>Salinactinospora</taxon>
    </lineage>
</organism>
<evidence type="ECO:0000256" key="1">
    <source>
        <dbReference type="SAM" id="MobiDB-lite"/>
    </source>
</evidence>
<feature type="compositionally biased region" description="Polar residues" evidence="1">
    <location>
        <begin position="1"/>
        <end position="26"/>
    </location>
</feature>
<dbReference type="InterPro" id="IPR036928">
    <property type="entry name" value="AS_sf"/>
</dbReference>
<dbReference type="Pfam" id="PF01425">
    <property type="entry name" value="Amidase"/>
    <property type="match status" value="1"/>
</dbReference>
<sequence>MTPSSTPHQRGSTIRSSLITDTSTSPAPQPRPAAGALALGEQIATGRVDAVEHCAEALEQAAAAPTRHAFILLTRQRAESEAAHSQRRHRHGHPRGPLDGVPLGWKDLFDVVGTPTTAGSATRRSAPAATVDAGAVANATAAGMVCLGKTNLSEFAYSGLGLNPTFGTPANPLAAGAVPGGSSSGSAVAVATGTLACAVGTDTSGSVRVPAALCGVVGFAPTSSRISRTGVFPLAPTLDRVGPITRTVADAVTLEAVLGGRAPAVPQTGDLPDVEVVVPAGALTKDLDSGVAEGFNAALDRLERAGVRIRHRPMGVFDEVRRLFAEHGALVSAEAYRTHAHTVHGAESSLVDPRVLDRLAEGEAVLRRSYGELLGRRESLCRRADAMLHRTVVVYPTVPIVAPRVAAVTASPATYERENRRVLRNTMITSFLNLPSLTLPTGSAPAGAPVGLSISGASHTDDRLLACASAIEWLLAP</sequence>
<proteinExistence type="predicted"/>
<dbReference type="InterPro" id="IPR000120">
    <property type="entry name" value="Amidase"/>
</dbReference>
<dbReference type="EMBL" id="BAABDD010000012">
    <property type="protein sequence ID" value="GAA3747697.1"/>
    <property type="molecule type" value="Genomic_DNA"/>
</dbReference>
<feature type="region of interest" description="Disordered" evidence="1">
    <location>
        <begin position="1"/>
        <end position="33"/>
    </location>
</feature>
<dbReference type="PANTHER" id="PTHR11895:SF176">
    <property type="entry name" value="AMIDASE AMID-RELATED"/>
    <property type="match status" value="1"/>
</dbReference>
<dbReference type="Gene3D" id="3.90.1300.10">
    <property type="entry name" value="Amidase signature (AS) domain"/>
    <property type="match status" value="1"/>
</dbReference>
<evidence type="ECO:0000259" key="2">
    <source>
        <dbReference type="Pfam" id="PF01425"/>
    </source>
</evidence>
<dbReference type="RefSeq" id="WP_344971938.1">
    <property type="nucleotide sequence ID" value="NZ_BAABDD010000012.1"/>
</dbReference>
<dbReference type="InterPro" id="IPR023631">
    <property type="entry name" value="Amidase_dom"/>
</dbReference>
<feature type="region of interest" description="Disordered" evidence="1">
    <location>
        <begin position="77"/>
        <end position="100"/>
    </location>
</feature>
<comment type="caution">
    <text evidence="3">The sequence shown here is derived from an EMBL/GenBank/DDBJ whole genome shotgun (WGS) entry which is preliminary data.</text>
</comment>
<feature type="domain" description="Amidase" evidence="2">
    <location>
        <begin position="57"/>
        <end position="465"/>
    </location>
</feature>